<dbReference type="OrthoDB" id="6273777at2759"/>
<proteinExistence type="predicted"/>
<dbReference type="Proteomes" id="UP000784294">
    <property type="component" value="Unassembled WGS sequence"/>
</dbReference>
<protein>
    <submittedName>
        <fullName evidence="3">Uncharacterized protein</fullName>
    </submittedName>
</protein>
<dbReference type="AlphaFoldDB" id="A0A3S5B1P4"/>
<dbReference type="EMBL" id="CAAALY010009723">
    <property type="protein sequence ID" value="VEL10699.1"/>
    <property type="molecule type" value="Genomic_DNA"/>
</dbReference>
<keyword evidence="1" id="KW-1133">Transmembrane helix</keyword>
<feature type="transmembrane region" description="Helical" evidence="1">
    <location>
        <begin position="246"/>
        <end position="269"/>
    </location>
</feature>
<feature type="signal peptide" evidence="2">
    <location>
        <begin position="1"/>
        <end position="17"/>
    </location>
</feature>
<feature type="chain" id="PRO_5018530677" evidence="2">
    <location>
        <begin position="18"/>
        <end position="277"/>
    </location>
</feature>
<sequence length="277" mass="30510">MHKTNTALLATPHCLLAATVQPVVPNSKSTSYLKIFVVPYALHFEDNSALPNGFCKQDISEKLKDSIDTSPLNHEEVSKTHIAECVATVSMAQGHLPACIAVHPFSRSQLLCAIGTMEGRVDVYLFMPLVRELVNVYSVPKAHPIFVTSLAFLPVRRNLIETKMELSPCCNKVVSGSELLEPIHKSQTNSAVTSSPHISTTYSEEHFELVSVSVDQNLCWHQGPSYSQVVALAELHAANFRNRRSLLTSTASFLGGLTLLLFPLVFALVDRLAIWLF</sequence>
<keyword evidence="1" id="KW-0472">Membrane</keyword>
<comment type="caution">
    <text evidence="3">The sequence shown here is derived from an EMBL/GenBank/DDBJ whole genome shotgun (WGS) entry which is preliminary data.</text>
</comment>
<keyword evidence="1" id="KW-0812">Transmembrane</keyword>
<evidence type="ECO:0000256" key="2">
    <source>
        <dbReference type="SAM" id="SignalP"/>
    </source>
</evidence>
<dbReference type="InterPro" id="IPR015943">
    <property type="entry name" value="WD40/YVTN_repeat-like_dom_sf"/>
</dbReference>
<keyword evidence="4" id="KW-1185">Reference proteome</keyword>
<organism evidence="3 4">
    <name type="scientific">Protopolystoma xenopodis</name>
    <dbReference type="NCBI Taxonomy" id="117903"/>
    <lineage>
        <taxon>Eukaryota</taxon>
        <taxon>Metazoa</taxon>
        <taxon>Spiralia</taxon>
        <taxon>Lophotrochozoa</taxon>
        <taxon>Platyhelminthes</taxon>
        <taxon>Monogenea</taxon>
        <taxon>Polyopisthocotylea</taxon>
        <taxon>Polystomatidea</taxon>
        <taxon>Polystomatidae</taxon>
        <taxon>Protopolystoma</taxon>
    </lineage>
</organism>
<reference evidence="3" key="1">
    <citation type="submission" date="2018-11" db="EMBL/GenBank/DDBJ databases">
        <authorList>
            <consortium name="Pathogen Informatics"/>
        </authorList>
    </citation>
    <scope>NUCLEOTIDE SEQUENCE</scope>
</reference>
<evidence type="ECO:0000313" key="4">
    <source>
        <dbReference type="Proteomes" id="UP000784294"/>
    </source>
</evidence>
<evidence type="ECO:0000313" key="3">
    <source>
        <dbReference type="EMBL" id="VEL10699.1"/>
    </source>
</evidence>
<evidence type="ECO:0000256" key="1">
    <source>
        <dbReference type="SAM" id="Phobius"/>
    </source>
</evidence>
<keyword evidence="2" id="KW-0732">Signal</keyword>
<name>A0A3S5B1P4_9PLAT</name>
<accession>A0A3S5B1P4</accession>
<dbReference type="Gene3D" id="2.130.10.10">
    <property type="entry name" value="YVTN repeat-like/Quinoprotein amine dehydrogenase"/>
    <property type="match status" value="1"/>
</dbReference>
<gene>
    <name evidence="3" type="ORF">PXEA_LOCUS4139</name>
</gene>